<keyword evidence="4" id="KW-0732">Signal</keyword>
<comment type="caution">
    <text evidence="6">The sequence shown here is derived from an EMBL/GenBank/DDBJ whole genome shotgun (WGS) entry which is preliminary data.</text>
</comment>
<name>A0A5C7IKF4_9ROSI</name>
<feature type="signal peptide" evidence="4">
    <location>
        <begin position="1"/>
        <end position="21"/>
    </location>
</feature>
<dbReference type="EMBL" id="VAHF01000002">
    <property type="protein sequence ID" value="TXG69645.1"/>
    <property type="molecule type" value="Genomic_DNA"/>
</dbReference>
<keyword evidence="2" id="KW-0238">DNA-binding</keyword>
<evidence type="ECO:0000256" key="2">
    <source>
        <dbReference type="ARBA" id="ARBA00023125"/>
    </source>
</evidence>
<keyword evidence="7" id="KW-1185">Reference proteome</keyword>
<keyword evidence="3" id="KW-0539">Nucleus</keyword>
<dbReference type="Pfam" id="PF22754">
    <property type="entry name" value="bHLH-TF_ACT-like_plant"/>
    <property type="match status" value="1"/>
</dbReference>
<proteinExistence type="predicted"/>
<feature type="domain" description="Plant bHLH transcription factor ACT-like" evidence="5">
    <location>
        <begin position="56"/>
        <end position="135"/>
    </location>
</feature>
<evidence type="ECO:0000256" key="4">
    <source>
        <dbReference type="SAM" id="SignalP"/>
    </source>
</evidence>
<dbReference type="PANTHER" id="PTHR31945:SF8">
    <property type="entry name" value="TRANSCRIPTION FACTOR BHLH93-LIKE PROTEIN"/>
    <property type="match status" value="1"/>
</dbReference>
<dbReference type="InterPro" id="IPR051358">
    <property type="entry name" value="TF_AMS/ICE1/BHLH6-like"/>
</dbReference>
<evidence type="ECO:0000256" key="3">
    <source>
        <dbReference type="ARBA" id="ARBA00023242"/>
    </source>
</evidence>
<dbReference type="GO" id="GO:0043565">
    <property type="term" value="F:sequence-specific DNA binding"/>
    <property type="evidence" value="ECO:0007669"/>
    <property type="project" value="TreeGrafter"/>
</dbReference>
<dbReference type="PANTHER" id="PTHR31945">
    <property type="entry name" value="TRANSCRIPTION FACTOR SCREAM2-RELATED"/>
    <property type="match status" value="1"/>
</dbReference>
<feature type="chain" id="PRO_5022747036" description="Plant bHLH transcription factor ACT-like domain-containing protein" evidence="4">
    <location>
        <begin position="22"/>
        <end position="142"/>
    </location>
</feature>
<dbReference type="OrthoDB" id="1917523at2759"/>
<accession>A0A5C7IKF4</accession>
<dbReference type="Proteomes" id="UP000323000">
    <property type="component" value="Chromosome 2"/>
</dbReference>
<evidence type="ECO:0000256" key="1">
    <source>
        <dbReference type="ARBA" id="ARBA00004123"/>
    </source>
</evidence>
<dbReference type="AlphaFoldDB" id="A0A5C7IKF4"/>
<gene>
    <name evidence="6" type="ORF">EZV62_004580</name>
</gene>
<protein>
    <recommendedName>
        <fullName evidence="5">Plant bHLH transcription factor ACT-like domain-containing protein</fullName>
    </recommendedName>
</protein>
<evidence type="ECO:0000259" key="5">
    <source>
        <dbReference type="Pfam" id="PF22754"/>
    </source>
</evidence>
<reference evidence="7" key="1">
    <citation type="journal article" date="2019" name="Gigascience">
        <title>De novo genome assembly of the endangered Acer yangbiense, a plant species with extremely small populations endemic to Yunnan Province, China.</title>
        <authorList>
            <person name="Yang J."/>
            <person name="Wariss H.M."/>
            <person name="Tao L."/>
            <person name="Zhang R."/>
            <person name="Yun Q."/>
            <person name="Hollingsworth P."/>
            <person name="Dao Z."/>
            <person name="Luo G."/>
            <person name="Guo H."/>
            <person name="Ma Y."/>
            <person name="Sun W."/>
        </authorList>
    </citation>
    <scope>NUCLEOTIDE SEQUENCE [LARGE SCALE GENOMIC DNA]</scope>
    <source>
        <strain evidence="7">cv. Malutang</strain>
    </source>
</reference>
<comment type="subcellular location">
    <subcellularLocation>
        <location evidence="1">Nucleus</location>
    </subcellularLocation>
</comment>
<dbReference type="GO" id="GO:0005634">
    <property type="term" value="C:nucleus"/>
    <property type="evidence" value="ECO:0007669"/>
    <property type="project" value="UniProtKB-SubCell"/>
</dbReference>
<organism evidence="6 7">
    <name type="scientific">Acer yangbiense</name>
    <dbReference type="NCBI Taxonomy" id="1000413"/>
    <lineage>
        <taxon>Eukaryota</taxon>
        <taxon>Viridiplantae</taxon>
        <taxon>Streptophyta</taxon>
        <taxon>Embryophyta</taxon>
        <taxon>Tracheophyta</taxon>
        <taxon>Spermatophyta</taxon>
        <taxon>Magnoliopsida</taxon>
        <taxon>eudicotyledons</taxon>
        <taxon>Gunneridae</taxon>
        <taxon>Pentapetalae</taxon>
        <taxon>rosids</taxon>
        <taxon>malvids</taxon>
        <taxon>Sapindales</taxon>
        <taxon>Sapindaceae</taxon>
        <taxon>Hippocastanoideae</taxon>
        <taxon>Acereae</taxon>
        <taxon>Acer</taxon>
    </lineage>
</organism>
<sequence>MIVYQFLFVCLAQLSKTSVASKYIQELKQKTEKTNIQNMVATDQVQTDQQTPSPLVRVEAGEKSILIKVFNASSCSCRGLLVFILEAFEEVGLDVLHARVSCSNGFLLEAVGVLKKEAETVDAQKVEAAVLQAIQSWSEINQ</sequence>
<dbReference type="InterPro" id="IPR054502">
    <property type="entry name" value="bHLH-TF_ACT-like_plant"/>
</dbReference>
<evidence type="ECO:0000313" key="7">
    <source>
        <dbReference type="Proteomes" id="UP000323000"/>
    </source>
</evidence>
<dbReference type="GO" id="GO:0003700">
    <property type="term" value="F:DNA-binding transcription factor activity"/>
    <property type="evidence" value="ECO:0007669"/>
    <property type="project" value="TreeGrafter"/>
</dbReference>
<evidence type="ECO:0000313" key="6">
    <source>
        <dbReference type="EMBL" id="TXG69645.1"/>
    </source>
</evidence>